<name>A0A371F3D8_MUCPR</name>
<evidence type="ECO:0000313" key="3">
    <source>
        <dbReference type="Proteomes" id="UP000257109"/>
    </source>
</evidence>
<evidence type="ECO:0000256" key="1">
    <source>
        <dbReference type="SAM" id="MobiDB-lite"/>
    </source>
</evidence>
<feature type="region of interest" description="Disordered" evidence="1">
    <location>
        <begin position="1"/>
        <end position="23"/>
    </location>
</feature>
<organism evidence="2 3">
    <name type="scientific">Mucuna pruriens</name>
    <name type="common">Velvet bean</name>
    <name type="synonym">Dolichos pruriens</name>
    <dbReference type="NCBI Taxonomy" id="157652"/>
    <lineage>
        <taxon>Eukaryota</taxon>
        <taxon>Viridiplantae</taxon>
        <taxon>Streptophyta</taxon>
        <taxon>Embryophyta</taxon>
        <taxon>Tracheophyta</taxon>
        <taxon>Spermatophyta</taxon>
        <taxon>Magnoliopsida</taxon>
        <taxon>eudicotyledons</taxon>
        <taxon>Gunneridae</taxon>
        <taxon>Pentapetalae</taxon>
        <taxon>rosids</taxon>
        <taxon>fabids</taxon>
        <taxon>Fabales</taxon>
        <taxon>Fabaceae</taxon>
        <taxon>Papilionoideae</taxon>
        <taxon>50 kb inversion clade</taxon>
        <taxon>NPAAA clade</taxon>
        <taxon>indigoferoid/millettioid clade</taxon>
        <taxon>Phaseoleae</taxon>
        <taxon>Mucuna</taxon>
    </lineage>
</organism>
<feature type="non-terminal residue" evidence="2">
    <location>
        <position position="1"/>
    </location>
</feature>
<gene>
    <name evidence="2" type="ORF">CR513_47685</name>
</gene>
<proteinExistence type="predicted"/>
<accession>A0A371F3D8</accession>
<protein>
    <submittedName>
        <fullName evidence="2">Uncharacterized protein</fullName>
    </submittedName>
</protein>
<keyword evidence="3" id="KW-1185">Reference proteome</keyword>
<dbReference type="AlphaFoldDB" id="A0A371F3D8"/>
<reference evidence="2" key="1">
    <citation type="submission" date="2018-05" db="EMBL/GenBank/DDBJ databases">
        <title>Draft genome of Mucuna pruriens seed.</title>
        <authorList>
            <person name="Nnadi N.E."/>
            <person name="Vos R."/>
            <person name="Hasami M.H."/>
            <person name="Devisetty U.K."/>
            <person name="Aguiy J.C."/>
        </authorList>
    </citation>
    <scope>NUCLEOTIDE SEQUENCE [LARGE SCALE GENOMIC DNA]</scope>
    <source>
        <strain evidence="2">JCA_2017</strain>
    </source>
</reference>
<evidence type="ECO:0000313" key="2">
    <source>
        <dbReference type="EMBL" id="RDX72780.1"/>
    </source>
</evidence>
<dbReference type="EMBL" id="QJKJ01010771">
    <property type="protein sequence ID" value="RDX72780.1"/>
    <property type="molecule type" value="Genomic_DNA"/>
</dbReference>
<dbReference type="Proteomes" id="UP000257109">
    <property type="component" value="Unassembled WGS sequence"/>
</dbReference>
<sequence length="95" mass="10086">MAVTKSEENELGSSGARLLSPDPDALGQFDCLVLANEFVPDKATKSLVESPRALNLEMSWLRFEVGGGMPLLAADWLAVLASLLPSLTFQVGPPS</sequence>
<comment type="caution">
    <text evidence="2">The sequence shown here is derived from an EMBL/GenBank/DDBJ whole genome shotgun (WGS) entry which is preliminary data.</text>
</comment>